<evidence type="ECO:0000313" key="15">
    <source>
        <dbReference type="Proteomes" id="UP000190166"/>
    </source>
</evidence>
<feature type="signal peptide" evidence="12">
    <location>
        <begin position="1"/>
        <end position="25"/>
    </location>
</feature>
<dbReference type="InterPro" id="IPR026891">
    <property type="entry name" value="Fn3-like"/>
</dbReference>
<sequence>MKHTHTLLKSALVALALSVAGQVQAQTTDAKMNTFVSALMGKMTLEEKIGQLNLLTPGGGVLTGSVVSSDVEAKISKGNVGGLFGVIGVEKIRQAQELAVTKSRLKIPLIFGSDVIHGYKTTFPIPLGLSCSWDLPLIEHSARLAATEASADGLCWVYSPMVDIARDPRWGRVAEGSGEDTYLGSKIAAAMVHGYQGNRLGDKNSVMACVKHFALYGAAEAGRDYNTTDMSRIKMYEYYLPPYKAAIDAGAGSVMTSFNEIDGIPATANKWLLTDLLRKQWGFKGFVVTDYTAINEMMAHGLGNLQTVSALALKAGVDMDMVGEGFVTTLQQSLKEHKVTLTEINDACRRVLEAKYKLGLFEDPYRYCNTATATKEVLSADKRQAARELGARSCVLLKNDRQTLPLKKSGTIALVGPLANNKSNMLGTWAVSGDAQLSVPVLDGMKQVAGSGVNILYAKGANISDDTSFAKKVNVFGERIDIDTRTPEQLLTEALTTAAKADVVVAVVGEASEMSGEAASRSDIGIPESQRKLLAALAQTGKPLVVVLMSGRPLTLTTENEQATSLLEVWFQGHEAGNAIADVLFGNYNPSGKLTMSFPRNVGQIPIYYNYKNTGRPQPEGPTQKFRSNYLDVANDPLFPFGYGLSYTTFKYEGLTLSANKISGGKTIDVAFKLTNTGAYAGEEIVQLYLRDQEASVTRPVKELKDFQKIKLQPGESKTVHFTIDKEKLSFFNSQLQWVAEPGTFDLMIGASSADIRLKETFELL</sequence>
<dbReference type="FunFam" id="3.20.20.300:FF:000005">
    <property type="entry name" value="Periplasmic beta-glucosidase"/>
    <property type="match status" value="1"/>
</dbReference>
<evidence type="ECO:0000256" key="11">
    <source>
        <dbReference type="RuleBase" id="RU361161"/>
    </source>
</evidence>
<evidence type="ECO:0000313" key="14">
    <source>
        <dbReference type="EMBL" id="SKD00578.1"/>
    </source>
</evidence>
<dbReference type="PANTHER" id="PTHR42715">
    <property type="entry name" value="BETA-GLUCOSIDASE"/>
    <property type="match status" value="1"/>
</dbReference>
<name>A0A1T5NK97_9BACT</name>
<dbReference type="EMBL" id="FUZZ01000001">
    <property type="protein sequence ID" value="SKD00578.1"/>
    <property type="molecule type" value="Genomic_DNA"/>
</dbReference>
<dbReference type="Pfam" id="PF01915">
    <property type="entry name" value="Glyco_hydro_3_C"/>
    <property type="match status" value="1"/>
</dbReference>
<dbReference type="Gene3D" id="3.40.50.1700">
    <property type="entry name" value="Glycoside hydrolase family 3 C-terminal domain"/>
    <property type="match status" value="1"/>
</dbReference>
<dbReference type="SUPFAM" id="SSF52279">
    <property type="entry name" value="Beta-D-glucan exohydrolase, C-terminal domain"/>
    <property type="match status" value="1"/>
</dbReference>
<dbReference type="FunFam" id="2.60.40.10:FF:000495">
    <property type="entry name" value="Periplasmic beta-glucosidase"/>
    <property type="match status" value="1"/>
</dbReference>
<dbReference type="FunFam" id="3.40.50.1700:FF:000004">
    <property type="entry name" value="Periplasmic beta-glucosidase"/>
    <property type="match status" value="1"/>
</dbReference>
<dbReference type="InterPro" id="IPR017853">
    <property type="entry name" value="GH"/>
</dbReference>
<dbReference type="SUPFAM" id="SSF51445">
    <property type="entry name" value="(Trans)glycosidases"/>
    <property type="match status" value="1"/>
</dbReference>
<dbReference type="GO" id="GO:0008422">
    <property type="term" value="F:beta-glucosidase activity"/>
    <property type="evidence" value="ECO:0007669"/>
    <property type="project" value="UniProtKB-EC"/>
</dbReference>
<dbReference type="InterPro" id="IPR036962">
    <property type="entry name" value="Glyco_hydro_3_N_sf"/>
</dbReference>
<dbReference type="GO" id="GO:0005975">
    <property type="term" value="P:carbohydrate metabolic process"/>
    <property type="evidence" value="ECO:0007669"/>
    <property type="project" value="InterPro"/>
</dbReference>
<keyword evidence="15" id="KW-1185">Reference proteome</keyword>
<evidence type="ECO:0000256" key="4">
    <source>
        <dbReference type="ARBA" id="ARBA00012744"/>
    </source>
</evidence>
<keyword evidence="6" id="KW-0574">Periplasm</keyword>
<keyword evidence="8" id="KW-0119">Carbohydrate metabolism</keyword>
<keyword evidence="7 11" id="KW-0378">Hydrolase</keyword>
<gene>
    <name evidence="14" type="ORF">SAMN05660461_1871</name>
</gene>
<dbReference type="InterPro" id="IPR019800">
    <property type="entry name" value="Glyco_hydro_3_AS"/>
</dbReference>
<dbReference type="SMART" id="SM01217">
    <property type="entry name" value="Fn3_like"/>
    <property type="match status" value="1"/>
</dbReference>
<feature type="chain" id="PRO_5012911107" description="Periplasmic beta-glucosidase" evidence="12">
    <location>
        <begin position="26"/>
        <end position="765"/>
    </location>
</feature>
<keyword evidence="5 12" id="KW-0732">Signal</keyword>
<dbReference type="NCBIfam" id="NF011678">
    <property type="entry name" value="PRK15098.1"/>
    <property type="match status" value="1"/>
</dbReference>
<dbReference type="Gene3D" id="3.20.20.300">
    <property type="entry name" value="Glycoside hydrolase, family 3, N-terminal domain"/>
    <property type="match status" value="1"/>
</dbReference>
<dbReference type="PANTHER" id="PTHR42715:SF10">
    <property type="entry name" value="BETA-GLUCOSIDASE"/>
    <property type="match status" value="1"/>
</dbReference>
<reference evidence="14 15" key="1">
    <citation type="submission" date="2017-02" db="EMBL/GenBank/DDBJ databases">
        <authorList>
            <person name="Peterson S.W."/>
        </authorList>
    </citation>
    <scope>NUCLEOTIDE SEQUENCE [LARGE SCALE GENOMIC DNA]</scope>
    <source>
        <strain evidence="14 15">DSM 18108</strain>
    </source>
</reference>
<evidence type="ECO:0000259" key="13">
    <source>
        <dbReference type="SMART" id="SM01217"/>
    </source>
</evidence>
<evidence type="ECO:0000256" key="6">
    <source>
        <dbReference type="ARBA" id="ARBA00022764"/>
    </source>
</evidence>
<dbReference type="PRINTS" id="PR00133">
    <property type="entry name" value="GLHYDRLASE3"/>
</dbReference>
<proteinExistence type="inferred from homology"/>
<evidence type="ECO:0000256" key="7">
    <source>
        <dbReference type="ARBA" id="ARBA00022801"/>
    </source>
</evidence>
<comment type="subcellular location">
    <subcellularLocation>
        <location evidence="2">Periplasm</location>
    </subcellularLocation>
</comment>
<comment type="catalytic activity">
    <reaction evidence="1">
        <text>Hydrolysis of terminal, non-reducing beta-D-glucosyl residues with release of beta-D-glucose.</text>
        <dbReference type="EC" id="3.2.1.21"/>
    </reaction>
</comment>
<dbReference type="Pfam" id="PF00933">
    <property type="entry name" value="Glyco_hydro_3"/>
    <property type="match status" value="1"/>
</dbReference>
<evidence type="ECO:0000256" key="12">
    <source>
        <dbReference type="SAM" id="SignalP"/>
    </source>
</evidence>
<evidence type="ECO:0000256" key="9">
    <source>
        <dbReference type="ARBA" id="ARBA00023295"/>
    </source>
</evidence>
<dbReference type="RefSeq" id="WP_079469105.1">
    <property type="nucleotide sequence ID" value="NZ_FUZZ01000001.1"/>
</dbReference>
<dbReference type="GO" id="GO:0042597">
    <property type="term" value="C:periplasmic space"/>
    <property type="evidence" value="ECO:0007669"/>
    <property type="project" value="UniProtKB-SubCell"/>
</dbReference>
<feature type="domain" description="Fibronectin type III-like" evidence="13">
    <location>
        <begin position="684"/>
        <end position="753"/>
    </location>
</feature>
<evidence type="ECO:0000256" key="8">
    <source>
        <dbReference type="ARBA" id="ARBA00023277"/>
    </source>
</evidence>
<evidence type="ECO:0000256" key="2">
    <source>
        <dbReference type="ARBA" id="ARBA00004418"/>
    </source>
</evidence>
<accession>A0A1T5NK97</accession>
<dbReference type="InterPro" id="IPR013783">
    <property type="entry name" value="Ig-like_fold"/>
</dbReference>
<dbReference type="Pfam" id="PF14310">
    <property type="entry name" value="Fn3-like"/>
    <property type="match status" value="1"/>
</dbReference>
<dbReference type="EC" id="3.2.1.21" evidence="4"/>
<dbReference type="InterPro" id="IPR036881">
    <property type="entry name" value="Glyco_hydro_3_C_sf"/>
</dbReference>
<dbReference type="InterPro" id="IPR002772">
    <property type="entry name" value="Glyco_hydro_3_C"/>
</dbReference>
<evidence type="ECO:0000256" key="1">
    <source>
        <dbReference type="ARBA" id="ARBA00000448"/>
    </source>
</evidence>
<evidence type="ECO:0000256" key="3">
    <source>
        <dbReference type="ARBA" id="ARBA00005336"/>
    </source>
</evidence>
<dbReference type="STRING" id="393003.SAMN05660461_1871"/>
<protein>
    <recommendedName>
        <fullName evidence="10">Periplasmic beta-glucosidase</fullName>
        <ecNumber evidence="4">3.2.1.21</ecNumber>
    </recommendedName>
</protein>
<dbReference type="Gene3D" id="2.60.40.10">
    <property type="entry name" value="Immunoglobulins"/>
    <property type="match status" value="1"/>
</dbReference>
<dbReference type="InterPro" id="IPR001764">
    <property type="entry name" value="Glyco_hydro_3_N"/>
</dbReference>
<evidence type="ECO:0000256" key="10">
    <source>
        <dbReference type="ARBA" id="ARBA00067498"/>
    </source>
</evidence>
<comment type="similarity">
    <text evidence="3 11">Belongs to the glycosyl hydrolase 3 family.</text>
</comment>
<evidence type="ECO:0000256" key="5">
    <source>
        <dbReference type="ARBA" id="ARBA00022729"/>
    </source>
</evidence>
<keyword evidence="9 11" id="KW-0326">Glycosidase</keyword>
<dbReference type="InterPro" id="IPR050288">
    <property type="entry name" value="Cellulose_deg_GH3"/>
</dbReference>
<dbReference type="PROSITE" id="PS00775">
    <property type="entry name" value="GLYCOSYL_HYDROL_F3"/>
    <property type="match status" value="1"/>
</dbReference>
<dbReference type="AlphaFoldDB" id="A0A1T5NK97"/>
<organism evidence="14 15">
    <name type="scientific">Chitinophaga ginsengisegetis</name>
    <dbReference type="NCBI Taxonomy" id="393003"/>
    <lineage>
        <taxon>Bacteria</taxon>
        <taxon>Pseudomonadati</taxon>
        <taxon>Bacteroidota</taxon>
        <taxon>Chitinophagia</taxon>
        <taxon>Chitinophagales</taxon>
        <taxon>Chitinophagaceae</taxon>
        <taxon>Chitinophaga</taxon>
    </lineage>
</organism>
<dbReference type="Proteomes" id="UP000190166">
    <property type="component" value="Unassembled WGS sequence"/>
</dbReference>